<dbReference type="AlphaFoldDB" id="A0A2K0THC4"/>
<protein>
    <submittedName>
        <fullName evidence="1">Uncharacterized protein</fullName>
    </submittedName>
</protein>
<organism evidence="1 2">
    <name type="scientific">Trichoderma gamsii</name>
    <dbReference type="NCBI Taxonomy" id="398673"/>
    <lineage>
        <taxon>Eukaryota</taxon>
        <taxon>Fungi</taxon>
        <taxon>Dikarya</taxon>
        <taxon>Ascomycota</taxon>
        <taxon>Pezizomycotina</taxon>
        <taxon>Sordariomycetes</taxon>
        <taxon>Hypocreomycetidae</taxon>
        <taxon>Hypocreales</taxon>
        <taxon>Hypocreaceae</taxon>
        <taxon>Trichoderma</taxon>
    </lineage>
</organism>
<evidence type="ECO:0000313" key="2">
    <source>
        <dbReference type="Proteomes" id="UP000236546"/>
    </source>
</evidence>
<reference evidence="1 2" key="1">
    <citation type="submission" date="2017-02" db="EMBL/GenBank/DDBJ databases">
        <title>Genomes of Trichoderma spp. with biocontrol activity.</title>
        <authorList>
            <person name="Gardiner D."/>
            <person name="Kazan K."/>
            <person name="Vos C."/>
            <person name="Harvey P."/>
        </authorList>
    </citation>
    <scope>NUCLEOTIDE SEQUENCE [LARGE SCALE GENOMIC DNA]</scope>
    <source>
        <strain evidence="1 2">A5MH</strain>
    </source>
</reference>
<comment type="caution">
    <text evidence="1">The sequence shown here is derived from an EMBL/GenBank/DDBJ whole genome shotgun (WGS) entry which is preliminary data.</text>
</comment>
<dbReference type="EMBL" id="MTYH01000027">
    <property type="protein sequence ID" value="PNP44926.1"/>
    <property type="molecule type" value="Genomic_DNA"/>
</dbReference>
<evidence type="ECO:0000313" key="1">
    <source>
        <dbReference type="EMBL" id="PNP44926.1"/>
    </source>
</evidence>
<accession>A0A2K0THC4</accession>
<name>A0A2K0THC4_9HYPO</name>
<dbReference type="Proteomes" id="UP000236546">
    <property type="component" value="Unassembled WGS sequence"/>
</dbReference>
<sequence>MARALSSSPANGFELDLVSRESLAGRVEGFPG</sequence>
<gene>
    <name evidence="1" type="ORF">TGAMA5MH_03340</name>
</gene>
<proteinExistence type="predicted"/>